<proteinExistence type="predicted"/>
<dbReference type="PANTHER" id="PTHR18849:SF0">
    <property type="entry name" value="CILIA- AND FLAGELLA-ASSOCIATED PROTEIN 410-RELATED"/>
    <property type="match status" value="1"/>
</dbReference>
<gene>
    <name evidence="3" type="ORF">AMSG_11723</name>
</gene>
<protein>
    <submittedName>
        <fullName evidence="3">Uncharacterized protein</fullName>
    </submittedName>
</protein>
<accession>A0A0L0D8J5</accession>
<dbReference type="eggNOG" id="KOG2123">
    <property type="taxonomic scope" value="Eukaryota"/>
</dbReference>
<organism evidence="3 4">
    <name type="scientific">Thecamonas trahens ATCC 50062</name>
    <dbReference type="NCBI Taxonomy" id="461836"/>
    <lineage>
        <taxon>Eukaryota</taxon>
        <taxon>Apusozoa</taxon>
        <taxon>Apusomonadida</taxon>
        <taxon>Apusomonadidae</taxon>
        <taxon>Thecamonas</taxon>
    </lineage>
</organism>
<dbReference type="InterPro" id="IPR001611">
    <property type="entry name" value="Leu-rich_rpt"/>
</dbReference>
<dbReference type="OMA" id="EFREIEY"/>
<dbReference type="AlphaFoldDB" id="A0A0L0D8J5"/>
<name>A0A0L0D8J5_THETB</name>
<keyword evidence="1" id="KW-0433">Leucine-rich repeat</keyword>
<keyword evidence="4" id="KW-1185">Reference proteome</keyword>
<dbReference type="RefSeq" id="XP_013759567.1">
    <property type="nucleotide sequence ID" value="XM_013904113.1"/>
</dbReference>
<evidence type="ECO:0000313" key="4">
    <source>
        <dbReference type="Proteomes" id="UP000054408"/>
    </source>
</evidence>
<sequence length="110" mass="12493">MTTLSKHLVLQKTRAQSLKDVTKINLWGSDLSDVSILARCPRVEVLSLSVNHISSLAVFAQCPQLKELYLRNNDVADLAEVEHLATLSHLRVLWLWDNPCADTPDYRARR</sequence>
<dbReference type="Proteomes" id="UP000054408">
    <property type="component" value="Unassembled WGS sequence"/>
</dbReference>
<dbReference type="GeneID" id="25569638"/>
<evidence type="ECO:0000256" key="2">
    <source>
        <dbReference type="ARBA" id="ARBA00022737"/>
    </source>
</evidence>
<dbReference type="OrthoDB" id="1517790at2759"/>
<dbReference type="PROSITE" id="PS51450">
    <property type="entry name" value="LRR"/>
    <property type="match status" value="1"/>
</dbReference>
<keyword evidence="2" id="KW-0677">Repeat</keyword>
<evidence type="ECO:0000256" key="1">
    <source>
        <dbReference type="ARBA" id="ARBA00022614"/>
    </source>
</evidence>
<dbReference type="Gene3D" id="3.80.10.10">
    <property type="entry name" value="Ribonuclease Inhibitor"/>
    <property type="match status" value="1"/>
</dbReference>
<dbReference type="PANTHER" id="PTHR18849">
    <property type="entry name" value="LEUCINE RICH REPEAT PROTEIN"/>
    <property type="match status" value="1"/>
</dbReference>
<reference evidence="3 4" key="1">
    <citation type="submission" date="2010-05" db="EMBL/GenBank/DDBJ databases">
        <title>The Genome Sequence of Thecamonas trahens ATCC 50062.</title>
        <authorList>
            <consortium name="The Broad Institute Genome Sequencing Platform"/>
            <person name="Russ C."/>
            <person name="Cuomo C."/>
            <person name="Shea T."/>
            <person name="Young S.K."/>
            <person name="Zeng Q."/>
            <person name="Koehrsen M."/>
            <person name="Haas B."/>
            <person name="Borodovsky M."/>
            <person name="Guigo R."/>
            <person name="Alvarado L."/>
            <person name="Berlin A."/>
            <person name="Bochicchio J."/>
            <person name="Borenstein D."/>
            <person name="Chapman S."/>
            <person name="Chen Z."/>
            <person name="Freedman E."/>
            <person name="Gellesch M."/>
            <person name="Goldberg J."/>
            <person name="Griggs A."/>
            <person name="Gujja S."/>
            <person name="Heilman E."/>
            <person name="Heiman D."/>
            <person name="Hepburn T."/>
            <person name="Howarth C."/>
            <person name="Jen D."/>
            <person name="Larson L."/>
            <person name="Mehta T."/>
            <person name="Park D."/>
            <person name="Pearson M."/>
            <person name="Roberts A."/>
            <person name="Saif S."/>
            <person name="Shenoy N."/>
            <person name="Sisk P."/>
            <person name="Stolte C."/>
            <person name="Sykes S."/>
            <person name="Thomson T."/>
            <person name="Walk T."/>
            <person name="White J."/>
            <person name="Yandava C."/>
            <person name="Burger G."/>
            <person name="Gray M.W."/>
            <person name="Holland P.W.H."/>
            <person name="King N."/>
            <person name="Lang F.B.F."/>
            <person name="Roger A.J."/>
            <person name="Ruiz-Trillo I."/>
            <person name="Lander E."/>
            <person name="Nusbaum C."/>
        </authorList>
    </citation>
    <scope>NUCLEOTIDE SEQUENCE [LARGE SCALE GENOMIC DNA]</scope>
    <source>
        <strain evidence="3 4">ATCC 50062</strain>
    </source>
</reference>
<evidence type="ECO:0000313" key="3">
    <source>
        <dbReference type="EMBL" id="KNC47603.1"/>
    </source>
</evidence>
<dbReference type="InterPro" id="IPR032675">
    <property type="entry name" value="LRR_dom_sf"/>
</dbReference>
<dbReference type="SUPFAM" id="SSF52058">
    <property type="entry name" value="L domain-like"/>
    <property type="match status" value="1"/>
</dbReference>
<dbReference type="Pfam" id="PF14580">
    <property type="entry name" value="LRR_9"/>
    <property type="match status" value="1"/>
</dbReference>
<dbReference type="EMBL" id="GL349447">
    <property type="protein sequence ID" value="KNC47603.1"/>
    <property type="molecule type" value="Genomic_DNA"/>
</dbReference>